<feature type="region of interest" description="Disordered" evidence="5">
    <location>
        <begin position="142"/>
        <end position="208"/>
    </location>
</feature>
<dbReference type="InterPro" id="IPR017455">
    <property type="entry name" value="Znf_FYVE-rel"/>
</dbReference>
<evidence type="ECO:0000256" key="4">
    <source>
        <dbReference type="PROSITE-ProRule" id="PRU00091"/>
    </source>
</evidence>
<keyword evidence="3" id="KW-0862">Zinc</keyword>
<feature type="domain" description="FYVE-type" evidence="6">
    <location>
        <begin position="248"/>
        <end position="307"/>
    </location>
</feature>
<keyword evidence="1" id="KW-0479">Metal-binding</keyword>
<evidence type="ECO:0000256" key="2">
    <source>
        <dbReference type="ARBA" id="ARBA00022771"/>
    </source>
</evidence>
<dbReference type="OrthoDB" id="5872154at2759"/>
<evidence type="ECO:0000256" key="5">
    <source>
        <dbReference type="SAM" id="MobiDB-lite"/>
    </source>
</evidence>
<dbReference type="InterPro" id="IPR011011">
    <property type="entry name" value="Znf_FYVE_PHD"/>
</dbReference>
<dbReference type="SUPFAM" id="SSF57903">
    <property type="entry name" value="FYVE/PHD zinc finger"/>
    <property type="match status" value="1"/>
</dbReference>
<reference evidence="7 8" key="1">
    <citation type="submission" date="2017-03" db="EMBL/GenBank/DDBJ databases">
        <title>An alternative strategy for trypanosome survival in the mammalian bloodstream revealed through genome and transcriptome analysis of the ubiquitous bovine parasite Trypanosoma (Megatrypanum) theileri.</title>
        <authorList>
            <person name="Kelly S."/>
            <person name="Ivens A."/>
            <person name="Mott A."/>
            <person name="O'Neill E."/>
            <person name="Emms D."/>
            <person name="Macleod O."/>
            <person name="Voorheis P."/>
            <person name="Matthews J."/>
            <person name="Matthews K."/>
            <person name="Carrington M."/>
        </authorList>
    </citation>
    <scope>NUCLEOTIDE SEQUENCE [LARGE SCALE GENOMIC DNA]</scope>
    <source>
        <strain evidence="7">Edinburgh</strain>
    </source>
</reference>
<evidence type="ECO:0000259" key="6">
    <source>
        <dbReference type="PROSITE" id="PS50178"/>
    </source>
</evidence>
<feature type="compositionally biased region" description="Basic and acidic residues" evidence="5">
    <location>
        <begin position="95"/>
        <end position="111"/>
    </location>
</feature>
<dbReference type="AlphaFoldDB" id="A0A1X0P5W6"/>
<keyword evidence="8" id="KW-1185">Reference proteome</keyword>
<protein>
    <recommendedName>
        <fullName evidence="6">FYVE-type domain-containing protein</fullName>
    </recommendedName>
</protein>
<dbReference type="GO" id="GO:0008270">
    <property type="term" value="F:zinc ion binding"/>
    <property type="evidence" value="ECO:0007669"/>
    <property type="project" value="UniProtKB-KW"/>
</dbReference>
<dbReference type="Proteomes" id="UP000192257">
    <property type="component" value="Unassembled WGS sequence"/>
</dbReference>
<dbReference type="PROSITE" id="PS50178">
    <property type="entry name" value="ZF_FYVE"/>
    <property type="match status" value="1"/>
</dbReference>
<evidence type="ECO:0000256" key="1">
    <source>
        <dbReference type="ARBA" id="ARBA00022723"/>
    </source>
</evidence>
<dbReference type="Pfam" id="PF01363">
    <property type="entry name" value="FYVE"/>
    <property type="match status" value="1"/>
</dbReference>
<sequence>MTTKGTIRFEDLGEPVQRLLKSLRGGYTEEDMALLEYVSVKDMAKIYGEMCNDRHVEEIWQELRMALQTRREQAARREAELLSRQQRLELECEAEAREKAAEAAEKEAREEREEEEEEEAARQRAERRRRRREARARELQEEQEALAAERAKHNAAKTNKNKSQKKAWEEYVASHPLEFSRETKQEIQQTRVEHNMKAPPQASSDLLNRTYTPKCPKCGTRFVTPPQQWDCPICLRRHRQHIKVWQPDDSSPACMICHSSIGRFSRHHCRSCGRLVCNQCSDSRGLIPALGFNEATKICDDCANMVTQSST</sequence>
<dbReference type="InterPro" id="IPR000306">
    <property type="entry name" value="Znf_FYVE"/>
</dbReference>
<gene>
    <name evidence="7" type="ORF">TM35_000042470</name>
</gene>
<evidence type="ECO:0000313" key="8">
    <source>
        <dbReference type="Proteomes" id="UP000192257"/>
    </source>
</evidence>
<dbReference type="VEuPathDB" id="TriTrypDB:TM35_000042470"/>
<evidence type="ECO:0000256" key="3">
    <source>
        <dbReference type="ARBA" id="ARBA00022833"/>
    </source>
</evidence>
<comment type="caution">
    <text evidence="7">The sequence shown here is derived from an EMBL/GenBank/DDBJ whole genome shotgun (WGS) entry which is preliminary data.</text>
</comment>
<dbReference type="EMBL" id="NBCO01000004">
    <property type="protein sequence ID" value="ORC92033.1"/>
    <property type="molecule type" value="Genomic_DNA"/>
</dbReference>
<evidence type="ECO:0000313" key="7">
    <source>
        <dbReference type="EMBL" id="ORC92033.1"/>
    </source>
</evidence>
<dbReference type="GeneID" id="39982221"/>
<name>A0A1X0P5W6_9TRYP</name>
<dbReference type="RefSeq" id="XP_028886099.1">
    <property type="nucleotide sequence ID" value="XM_029022441.1"/>
</dbReference>
<organism evidence="7 8">
    <name type="scientific">Trypanosoma theileri</name>
    <dbReference type="NCBI Taxonomy" id="67003"/>
    <lineage>
        <taxon>Eukaryota</taxon>
        <taxon>Discoba</taxon>
        <taxon>Euglenozoa</taxon>
        <taxon>Kinetoplastea</taxon>
        <taxon>Metakinetoplastina</taxon>
        <taxon>Trypanosomatida</taxon>
        <taxon>Trypanosomatidae</taxon>
        <taxon>Trypanosoma</taxon>
    </lineage>
</organism>
<proteinExistence type="predicted"/>
<keyword evidence="2 4" id="KW-0863">Zinc-finger</keyword>
<dbReference type="PANTHER" id="PTHR23164">
    <property type="entry name" value="EARLY ENDOSOME ANTIGEN 1"/>
    <property type="match status" value="1"/>
</dbReference>
<feature type="compositionally biased region" description="Basic and acidic residues" evidence="5">
    <location>
        <begin position="178"/>
        <end position="196"/>
    </location>
</feature>
<dbReference type="SMART" id="SM00064">
    <property type="entry name" value="FYVE"/>
    <property type="match status" value="1"/>
</dbReference>
<dbReference type="Gene3D" id="3.30.40.10">
    <property type="entry name" value="Zinc/RING finger domain, C3HC4 (zinc finger)"/>
    <property type="match status" value="1"/>
</dbReference>
<feature type="region of interest" description="Disordered" evidence="5">
    <location>
        <begin position="95"/>
        <end position="119"/>
    </location>
</feature>
<dbReference type="PANTHER" id="PTHR23164:SF30">
    <property type="entry name" value="EARLY ENDOSOME ANTIGEN 1"/>
    <property type="match status" value="1"/>
</dbReference>
<feature type="compositionally biased region" description="Basic residues" evidence="5">
    <location>
        <begin position="153"/>
        <end position="165"/>
    </location>
</feature>
<accession>A0A1X0P5W6</accession>
<dbReference type="InterPro" id="IPR013083">
    <property type="entry name" value="Znf_RING/FYVE/PHD"/>
</dbReference>